<dbReference type="GO" id="GO:0022857">
    <property type="term" value="F:transmembrane transporter activity"/>
    <property type="evidence" value="ECO:0007669"/>
    <property type="project" value="InterPro"/>
</dbReference>
<evidence type="ECO:0000313" key="9">
    <source>
        <dbReference type="Proteomes" id="UP000756132"/>
    </source>
</evidence>
<dbReference type="AlphaFoldDB" id="A0A9Q8LGZ4"/>
<dbReference type="OrthoDB" id="3257095at2759"/>
<feature type="transmembrane region" description="Helical" evidence="7">
    <location>
        <begin position="278"/>
        <end position="299"/>
    </location>
</feature>
<feature type="compositionally biased region" description="Basic and acidic residues" evidence="6">
    <location>
        <begin position="1"/>
        <end position="10"/>
    </location>
</feature>
<proteinExistence type="predicted"/>
<evidence type="ECO:0000256" key="2">
    <source>
        <dbReference type="ARBA" id="ARBA00022448"/>
    </source>
</evidence>
<evidence type="ECO:0000256" key="3">
    <source>
        <dbReference type="ARBA" id="ARBA00022692"/>
    </source>
</evidence>
<dbReference type="GO" id="GO:0016020">
    <property type="term" value="C:membrane"/>
    <property type="evidence" value="ECO:0007669"/>
    <property type="project" value="UniProtKB-SubCell"/>
</dbReference>
<feature type="transmembrane region" description="Helical" evidence="7">
    <location>
        <begin position="477"/>
        <end position="496"/>
    </location>
</feature>
<dbReference type="Proteomes" id="UP000756132">
    <property type="component" value="Chromosome 5"/>
</dbReference>
<reference evidence="8" key="1">
    <citation type="submission" date="2021-12" db="EMBL/GenBank/DDBJ databases">
        <authorList>
            <person name="Zaccaron A."/>
            <person name="Stergiopoulos I."/>
        </authorList>
    </citation>
    <scope>NUCLEOTIDE SEQUENCE</scope>
    <source>
        <strain evidence="8">Race5_Kim</strain>
    </source>
</reference>
<dbReference type="Gene3D" id="2.40.400.10">
    <property type="entry name" value="Acetoacetate decarboxylase-like"/>
    <property type="match status" value="1"/>
</dbReference>
<dbReference type="EMBL" id="CP090167">
    <property type="protein sequence ID" value="UJO17223.1"/>
    <property type="molecule type" value="Genomic_DNA"/>
</dbReference>
<dbReference type="InterPro" id="IPR002293">
    <property type="entry name" value="AA/rel_permease1"/>
</dbReference>
<dbReference type="SUPFAM" id="SSF160104">
    <property type="entry name" value="Acetoacetate decarboxylase-like"/>
    <property type="match status" value="1"/>
</dbReference>
<organism evidence="8 9">
    <name type="scientific">Passalora fulva</name>
    <name type="common">Tomato leaf mold</name>
    <name type="synonym">Cladosporium fulvum</name>
    <dbReference type="NCBI Taxonomy" id="5499"/>
    <lineage>
        <taxon>Eukaryota</taxon>
        <taxon>Fungi</taxon>
        <taxon>Dikarya</taxon>
        <taxon>Ascomycota</taxon>
        <taxon>Pezizomycotina</taxon>
        <taxon>Dothideomycetes</taxon>
        <taxon>Dothideomycetidae</taxon>
        <taxon>Mycosphaerellales</taxon>
        <taxon>Mycosphaerellaceae</taxon>
        <taxon>Fulvia</taxon>
    </lineage>
</organism>
<evidence type="ECO:0000256" key="6">
    <source>
        <dbReference type="SAM" id="MobiDB-lite"/>
    </source>
</evidence>
<feature type="transmembrane region" description="Helical" evidence="7">
    <location>
        <begin position="164"/>
        <end position="184"/>
    </location>
</feature>
<name>A0A9Q8LGZ4_PASFU</name>
<dbReference type="GeneID" id="71985853"/>
<dbReference type="Gene3D" id="1.20.1740.10">
    <property type="entry name" value="Amino acid/polyamine transporter I"/>
    <property type="match status" value="1"/>
</dbReference>
<feature type="transmembrane region" description="Helical" evidence="7">
    <location>
        <begin position="446"/>
        <end position="465"/>
    </location>
</feature>
<dbReference type="RefSeq" id="XP_047761589.1">
    <property type="nucleotide sequence ID" value="XM_047905123.1"/>
</dbReference>
<dbReference type="PANTHER" id="PTHR45649">
    <property type="entry name" value="AMINO-ACID PERMEASE BAT1"/>
    <property type="match status" value="1"/>
</dbReference>
<evidence type="ECO:0000256" key="5">
    <source>
        <dbReference type="ARBA" id="ARBA00023136"/>
    </source>
</evidence>
<feature type="transmembrane region" description="Helical" evidence="7">
    <location>
        <begin position="45"/>
        <end position="68"/>
    </location>
</feature>
<evidence type="ECO:0000256" key="4">
    <source>
        <dbReference type="ARBA" id="ARBA00022989"/>
    </source>
</evidence>
<feature type="transmembrane region" description="Helical" evidence="7">
    <location>
        <begin position="404"/>
        <end position="426"/>
    </location>
</feature>
<keyword evidence="9" id="KW-1185">Reference proteome</keyword>
<keyword evidence="4 7" id="KW-1133">Transmembrane helix</keyword>
<keyword evidence="3 7" id="KW-0812">Transmembrane</keyword>
<evidence type="ECO:0000256" key="1">
    <source>
        <dbReference type="ARBA" id="ARBA00004141"/>
    </source>
</evidence>
<feature type="transmembrane region" description="Helical" evidence="7">
    <location>
        <begin position="196"/>
        <end position="216"/>
    </location>
</feature>
<feature type="transmembrane region" description="Helical" evidence="7">
    <location>
        <begin position="327"/>
        <end position="349"/>
    </location>
</feature>
<accession>A0A9Q8LGZ4</accession>
<gene>
    <name evidence="8" type="ORF">CLAFUR5_05975</name>
</gene>
<feature type="region of interest" description="Disordered" evidence="6">
    <location>
        <begin position="1"/>
        <end position="24"/>
    </location>
</feature>
<feature type="transmembrane region" description="Helical" evidence="7">
    <location>
        <begin position="74"/>
        <end position="94"/>
    </location>
</feature>
<evidence type="ECO:0000313" key="8">
    <source>
        <dbReference type="EMBL" id="UJO17223.1"/>
    </source>
</evidence>
<dbReference type="InterPro" id="IPR023375">
    <property type="entry name" value="ADC_dom_sf"/>
</dbReference>
<reference evidence="8" key="2">
    <citation type="journal article" date="2022" name="Microb. Genom.">
        <title>A chromosome-scale genome assembly of the tomato pathogen Cladosporium fulvum reveals a compartmentalized genome architecture and the presence of a dispensable chromosome.</title>
        <authorList>
            <person name="Zaccaron A.Z."/>
            <person name="Chen L.H."/>
            <person name="Samaras A."/>
            <person name="Stergiopoulos I."/>
        </authorList>
    </citation>
    <scope>NUCLEOTIDE SEQUENCE</scope>
    <source>
        <strain evidence="8">Race5_Kim</strain>
    </source>
</reference>
<feature type="transmembrane region" description="Helical" evidence="7">
    <location>
        <begin position="121"/>
        <end position="144"/>
    </location>
</feature>
<sequence length="828" mass="91995">MAASENEKHANYTTQGDADSSASQEASSDVIAQTRVQRVFNSVQFFLLSIAFMSSWESIAGNLYTVFYNGGPQTLVWGFLLVWCGAMSQAASMAEMASVQPIAGAMYHWTYALAPRSMRRFATWIQAWLTWAGWISMTVGIANSTASWITSIVQLNYPDYSSKLWHTTLMVWAMIAIWVSFNLFKFGRWVPWIESAAGFLHIVLFITFSITLLVLSPKHTVDFVFLSRVDSRTTSGWQNSFISWNLGLQTSVWAFVGFDAAVHLSEEVQRPASTVPKVMFFTNLLNGLMAWLWIIVILYCMGDPSDALQYPQPMLAVLLNASGSTRAAAAMGSLLVLISMCVGIVNVASMSRLTWSWARDGGFPKVLAYVDSQKRVPARAVLFSVGSVILLTFINFGSSLALQVFVSLSTVAMYLSYFIAILMMLLRRLSSTPPERGPWSMGRFGLPVNIFALVYTAYIIIWLPFPTTMSITGANFNYASPVLFFVLLIALGLWMVKRKNWPGLREDIIEELRFMILARLKQWTALAAICASIATAQSCGTCTNDSPQPIERVEAPWELKGTVYSILLVPLEGTLTGDLPVKAFPPFERHYPEAIQGDYAGLVGMIQVIRYTESPVGPYDELLLVPGFFNNEVPTEDGDTEKQMRVRVSRIYVSQKYTAWNGRKNWNIPKHLAQFDWTEADDGTVGVKIYPFDTTGDASESAPAEKPWFQFKFRSGLLDAINLPVTTDIYKLVGINATLLQPPLPAGNDSCGILTGTDRWKATVPGQYSDFSSFGTFDLDQDGSDAGADGKNAVGDEYFDNFWPGLGRYNLGLKMDQATITFSEPEVY</sequence>
<evidence type="ECO:0000256" key="7">
    <source>
        <dbReference type="SAM" id="Phobius"/>
    </source>
</evidence>
<comment type="subcellular location">
    <subcellularLocation>
        <location evidence="1">Membrane</location>
        <topology evidence="1">Multi-pass membrane protein</topology>
    </subcellularLocation>
</comment>
<feature type="transmembrane region" description="Helical" evidence="7">
    <location>
        <begin position="380"/>
        <end position="398"/>
    </location>
</feature>
<dbReference type="Pfam" id="PF13520">
    <property type="entry name" value="AA_permease_2"/>
    <property type="match status" value="1"/>
</dbReference>
<keyword evidence="2" id="KW-0813">Transport</keyword>
<protein>
    <submittedName>
        <fullName evidence="8">Choline transport protein</fullName>
    </submittedName>
</protein>
<keyword evidence="5 7" id="KW-0472">Membrane</keyword>
<dbReference type="PANTHER" id="PTHR45649:SF5">
    <property type="entry name" value="GABA TRANSPORTER (EUROFUNG)-RELATED"/>
    <property type="match status" value="1"/>
</dbReference>
<dbReference type="KEGG" id="ffu:CLAFUR5_05975"/>